<gene>
    <name evidence="4" type="ORF">A5CPEGH6_02420</name>
</gene>
<evidence type="ECO:0000256" key="2">
    <source>
        <dbReference type="ARBA" id="ARBA00022803"/>
    </source>
</evidence>
<dbReference type="Pfam" id="PF00515">
    <property type="entry name" value="TPR_1"/>
    <property type="match status" value="2"/>
</dbReference>
<organism evidence="4 5">
    <name type="scientific">Alistipes dispar</name>
    <dbReference type="NCBI Taxonomy" id="2585119"/>
    <lineage>
        <taxon>Bacteria</taxon>
        <taxon>Pseudomonadati</taxon>
        <taxon>Bacteroidota</taxon>
        <taxon>Bacteroidia</taxon>
        <taxon>Bacteroidales</taxon>
        <taxon>Rikenellaceae</taxon>
        <taxon>Alistipes</taxon>
    </lineage>
</organism>
<dbReference type="InterPro" id="IPR050498">
    <property type="entry name" value="Ycf3"/>
</dbReference>
<evidence type="ECO:0000256" key="3">
    <source>
        <dbReference type="PROSITE-ProRule" id="PRU00339"/>
    </source>
</evidence>
<dbReference type="Pfam" id="PF13414">
    <property type="entry name" value="TPR_11"/>
    <property type="match status" value="1"/>
</dbReference>
<dbReference type="InterPro" id="IPR019734">
    <property type="entry name" value="TPR_rpt"/>
</dbReference>
<evidence type="ECO:0008006" key="6">
    <source>
        <dbReference type="Google" id="ProtNLM"/>
    </source>
</evidence>
<feature type="repeat" description="TPR" evidence="3">
    <location>
        <begin position="170"/>
        <end position="203"/>
    </location>
</feature>
<dbReference type="PROSITE" id="PS50005">
    <property type="entry name" value="TPR"/>
    <property type="match status" value="7"/>
</dbReference>
<keyword evidence="5" id="KW-1185">Reference proteome</keyword>
<feature type="repeat" description="TPR" evidence="3">
    <location>
        <begin position="102"/>
        <end position="135"/>
    </location>
</feature>
<name>A0A4Y1WYN0_9BACT</name>
<protein>
    <recommendedName>
        <fullName evidence="6">Tetratricopeptide repeat protein</fullName>
    </recommendedName>
</protein>
<dbReference type="Gene3D" id="1.25.40.10">
    <property type="entry name" value="Tetratricopeptide repeat domain"/>
    <property type="match status" value="6"/>
</dbReference>
<dbReference type="SMART" id="SM00028">
    <property type="entry name" value="TPR"/>
    <property type="match status" value="14"/>
</dbReference>
<feature type="repeat" description="TPR" evidence="3">
    <location>
        <begin position="204"/>
        <end position="237"/>
    </location>
</feature>
<feature type="repeat" description="TPR" evidence="3">
    <location>
        <begin position="272"/>
        <end position="305"/>
    </location>
</feature>
<dbReference type="Pfam" id="PF13432">
    <property type="entry name" value="TPR_16"/>
    <property type="match status" value="1"/>
</dbReference>
<dbReference type="InterPro" id="IPR011990">
    <property type="entry name" value="TPR-like_helical_dom_sf"/>
</dbReference>
<sequence>MGSSMSEKLRKLVVGILLAWALLCGVRAQAQYNREYFFWVGRSCMMNNDYQEAIRTLNTLLRFDEKAYEGYFLRGIAKYNLDDLLGAEADFSTAIRLNPVYTQAYTYRAITRSRLGNYDDALQDFREAIELRPDLPGPYYSRGVTRLLNQQFREAIDDFDMFIRQETKVADAYICRGLSYLHLKDTTRAYDNFNLAIRTNREDPNGYNRRGGLHLEQEQYEEAEADFNKAIRCDSNYLLSYFNRALVYNATNRPMQALADFDKVIRLDSTNSLTYFNRAMLRTQIGDYNRALEDYDRVALYSPNNVLVYYNRAGVYAQLGELEKAVADYTSAIDLYPDFANAYIYRGRLREVLRDPKGAKRDLETAQRKIAEYRSRLSDSTYSIYADTTQRFDRLLSFDSKFAGGSFDRITGHNGGREEMRLLPLFKFTLMRPDTAAAPNPYRLQRVEDFLARVGDDLLTLSCRESNIAPDSLLAIDRRRAEELKAGDASWITQFERGVSQALIKQYTNSVNTYTAAIDRNPSNPFLYFNRSTTRAEMIDFISSIDNSYQRITIDSDPANRLNNNSKRTYSYDEAVADLNKALKLFPDFAHAYYNRANLQALSGRLPEAFEDYTKAIGLNPSFAEAYYNRGIVQIFMKDTRKGCLDLSKAGELGITEAYEVLKRYAQTQD</sequence>
<evidence type="ECO:0000313" key="5">
    <source>
        <dbReference type="Proteomes" id="UP000319374"/>
    </source>
</evidence>
<keyword evidence="1" id="KW-0677">Repeat</keyword>
<feature type="repeat" description="TPR" evidence="3">
    <location>
        <begin position="590"/>
        <end position="623"/>
    </location>
</feature>
<dbReference type="EMBL" id="AP019736">
    <property type="protein sequence ID" value="BBL05604.1"/>
    <property type="molecule type" value="Genomic_DNA"/>
</dbReference>
<reference evidence="5" key="1">
    <citation type="submission" date="2019-06" db="EMBL/GenBank/DDBJ databases">
        <title>Alistipes onderdonkii subsp. vulgaris subsp. nov., Alistipes dispar sp. nov. and Alistipes communis sp. nov., isolated from human faeces, and creation of Alistipes onderdonkii subsp. onderdonkii subsp. nov.</title>
        <authorList>
            <person name="Sakamoto M."/>
            <person name="Ikeyama N."/>
            <person name="Ogata Y."/>
            <person name="Suda W."/>
            <person name="Iino T."/>
            <person name="Hattori M."/>
            <person name="Ohkuma M."/>
        </authorList>
    </citation>
    <scope>NUCLEOTIDE SEQUENCE [LARGE SCALE GENOMIC DNA]</scope>
    <source>
        <strain evidence="5">5CPEGH6</strain>
    </source>
</reference>
<dbReference type="SUPFAM" id="SSF48452">
    <property type="entry name" value="TPR-like"/>
    <property type="match status" value="2"/>
</dbReference>
<dbReference type="PANTHER" id="PTHR44858">
    <property type="entry name" value="TETRATRICOPEPTIDE REPEAT PROTEIN 6"/>
    <property type="match status" value="1"/>
</dbReference>
<dbReference type="PANTHER" id="PTHR44858:SF1">
    <property type="entry name" value="UDP-N-ACETYLGLUCOSAMINE--PEPTIDE N-ACETYLGLUCOSAMINYLTRANSFERASE SPINDLY-RELATED"/>
    <property type="match status" value="1"/>
</dbReference>
<feature type="repeat" description="TPR" evidence="3">
    <location>
        <begin position="238"/>
        <end position="271"/>
    </location>
</feature>
<evidence type="ECO:0000313" key="4">
    <source>
        <dbReference type="EMBL" id="BBL05604.1"/>
    </source>
</evidence>
<evidence type="ECO:0000256" key="1">
    <source>
        <dbReference type="ARBA" id="ARBA00022737"/>
    </source>
</evidence>
<feature type="repeat" description="TPR" evidence="3">
    <location>
        <begin position="306"/>
        <end position="339"/>
    </location>
</feature>
<dbReference type="KEGG" id="ada:A5CPEGH6_02420"/>
<accession>A0A4Y1WYN0</accession>
<dbReference type="Pfam" id="PF13181">
    <property type="entry name" value="TPR_8"/>
    <property type="match status" value="1"/>
</dbReference>
<keyword evidence="2 3" id="KW-0802">TPR repeat</keyword>
<dbReference type="PROSITE" id="PS50293">
    <property type="entry name" value="TPR_REGION"/>
    <property type="match status" value="2"/>
</dbReference>
<proteinExistence type="predicted"/>
<dbReference type="AlphaFoldDB" id="A0A4Y1WYN0"/>
<dbReference type="Proteomes" id="UP000319374">
    <property type="component" value="Chromosome"/>
</dbReference>